<proteinExistence type="predicted"/>
<gene>
    <name evidence="1" type="ordered locus">TERTU_4314</name>
</gene>
<dbReference type="HOGENOM" id="CLU_054044_0_0_6"/>
<evidence type="ECO:0000313" key="2">
    <source>
        <dbReference type="Proteomes" id="UP000009080"/>
    </source>
</evidence>
<name>C5BID2_TERTT</name>
<keyword evidence="2" id="KW-1185">Reference proteome</keyword>
<accession>C5BID2</accession>
<dbReference type="RefSeq" id="WP_015817263.1">
    <property type="nucleotide sequence ID" value="NC_012997.1"/>
</dbReference>
<protein>
    <recommendedName>
        <fullName evidence="3">Glycosyltransferase family 1 protein</fullName>
    </recommendedName>
</protein>
<dbReference type="AlphaFoldDB" id="C5BID2"/>
<sequence>MLSYLYKNYEKLNSWPLVSALTDQSFKAAGPKVLLITEPNRISYNQVYPFLYYRDLFREKFDAEIRIVTLPEYSADNYCKQHDADIVLFQTWFTIDKCELVALVEKIHKLNPSADLHFLDSFAPTDLRLAKTLNPYLTSYIKKSLLKDKSRYLKPQVGDTNLMEYYSGLFDLEEDTVNWHVPEEFLPKLKLGPTFFTGPCILEEFLEKSHAPKGDKTIDVHARLAANGSSWYGKMRQLSIDKLGEISDISTATGTGIPRPRFMKELENSKICFSPFGYGEICWRDIEAVLAGAVLLKPSMEHLEMAPHIHEADSTYIALNWDYSDLEEKVIHLIGAEEERRKIAEQAYQTIREYLANNAFVDQFAYLFEKS</sequence>
<evidence type="ECO:0000313" key="1">
    <source>
        <dbReference type="EMBL" id="ACR11151.1"/>
    </source>
</evidence>
<organism evidence="1 2">
    <name type="scientific">Teredinibacter turnerae (strain ATCC 39867 / T7901)</name>
    <dbReference type="NCBI Taxonomy" id="377629"/>
    <lineage>
        <taxon>Bacteria</taxon>
        <taxon>Pseudomonadati</taxon>
        <taxon>Pseudomonadota</taxon>
        <taxon>Gammaproteobacteria</taxon>
        <taxon>Cellvibrionales</taxon>
        <taxon>Cellvibrionaceae</taxon>
        <taxon>Teredinibacter</taxon>
    </lineage>
</organism>
<dbReference type="eggNOG" id="ENOG5032V2S">
    <property type="taxonomic scope" value="Bacteria"/>
</dbReference>
<dbReference type="Proteomes" id="UP000009080">
    <property type="component" value="Chromosome"/>
</dbReference>
<dbReference type="EMBL" id="CP001614">
    <property type="protein sequence ID" value="ACR11151.1"/>
    <property type="molecule type" value="Genomic_DNA"/>
</dbReference>
<dbReference type="OrthoDB" id="7052726at2"/>
<reference evidence="1 2" key="1">
    <citation type="journal article" date="2009" name="PLoS ONE">
        <title>The complete genome of Teredinibacter turnerae T7901: an intracellular endosymbiont of marine wood-boring bivalves (shipworms).</title>
        <authorList>
            <person name="Yang J.C."/>
            <person name="Madupu R."/>
            <person name="Durkin A.S."/>
            <person name="Ekborg N.A."/>
            <person name="Pedamallu C.S."/>
            <person name="Hostetler J.B."/>
            <person name="Radune D."/>
            <person name="Toms B.S."/>
            <person name="Henrissat B."/>
            <person name="Coutinho P.M."/>
            <person name="Schwarz S."/>
            <person name="Field L."/>
            <person name="Trindade-Silva A.E."/>
            <person name="Soares C.A.G."/>
            <person name="Elshahawi S."/>
            <person name="Hanora A."/>
            <person name="Schmidt E.W."/>
            <person name="Haygood M.G."/>
            <person name="Posfai J."/>
            <person name="Benner J."/>
            <person name="Madinger C."/>
            <person name="Nove J."/>
            <person name="Anton B."/>
            <person name="Chaudhary K."/>
            <person name="Foster J."/>
            <person name="Holman A."/>
            <person name="Kumar S."/>
            <person name="Lessard P.A."/>
            <person name="Luyten Y.A."/>
            <person name="Slatko B."/>
            <person name="Wood N."/>
            <person name="Wu B."/>
            <person name="Teplitski M."/>
            <person name="Mougous J.D."/>
            <person name="Ward N."/>
            <person name="Eisen J.A."/>
            <person name="Badger J.H."/>
            <person name="Distel D.L."/>
        </authorList>
    </citation>
    <scope>NUCLEOTIDE SEQUENCE [LARGE SCALE GENOMIC DNA]</scope>
    <source>
        <strain evidence="2">ATCC 39867 / T7901</strain>
    </source>
</reference>
<evidence type="ECO:0008006" key="3">
    <source>
        <dbReference type="Google" id="ProtNLM"/>
    </source>
</evidence>
<dbReference type="KEGG" id="ttu:TERTU_4314"/>